<dbReference type="Gene3D" id="3.30.1330.70">
    <property type="entry name" value="Holliday junction resolvase RusA"/>
    <property type="match status" value="1"/>
</dbReference>
<reference evidence="1" key="2">
    <citation type="submission" date="2023-09" db="EMBL/GenBank/DDBJ databases">
        <authorList>
            <person name="Kim T.W."/>
        </authorList>
    </citation>
    <scope>NUCLEOTIDE SEQUENCE</scope>
    <source>
        <strain evidence="1">KCKM 0438</strain>
    </source>
</reference>
<evidence type="ECO:0000313" key="2">
    <source>
        <dbReference type="Proteomes" id="UP001254658"/>
    </source>
</evidence>
<dbReference type="GO" id="GO:0000287">
    <property type="term" value="F:magnesium ion binding"/>
    <property type="evidence" value="ECO:0007669"/>
    <property type="project" value="InterPro"/>
</dbReference>
<name>A0AAX4A4B4_LACLC</name>
<accession>A0AAX4A4B4</accession>
<dbReference type="GO" id="GO:0006281">
    <property type="term" value="P:DNA repair"/>
    <property type="evidence" value="ECO:0007669"/>
    <property type="project" value="InterPro"/>
</dbReference>
<dbReference type="SUPFAM" id="SSF103084">
    <property type="entry name" value="Holliday junction resolvase RusA"/>
    <property type="match status" value="1"/>
</dbReference>
<dbReference type="Pfam" id="PF05866">
    <property type="entry name" value="RusA"/>
    <property type="match status" value="1"/>
</dbReference>
<dbReference type="Proteomes" id="UP001254658">
    <property type="component" value="Chromosome"/>
</dbReference>
<protein>
    <submittedName>
        <fullName evidence="1">RusA family crossover junction endodeoxyribonuclease</fullName>
    </submittedName>
</protein>
<dbReference type="RefSeq" id="WP_196497951.1">
    <property type="nucleotide sequence ID" value="NZ_CP133787.1"/>
</dbReference>
<gene>
    <name evidence="1" type="ORF">RF668_08635</name>
</gene>
<proteinExistence type="predicted"/>
<dbReference type="EMBL" id="CP133787">
    <property type="protein sequence ID" value="WMX69957.1"/>
    <property type="molecule type" value="Genomic_DNA"/>
</dbReference>
<organism evidence="1 2">
    <name type="scientific">Lactococcus lactis subsp. cremoris</name>
    <name type="common">Streptococcus cremoris</name>
    <dbReference type="NCBI Taxonomy" id="1359"/>
    <lineage>
        <taxon>Bacteria</taxon>
        <taxon>Bacillati</taxon>
        <taxon>Bacillota</taxon>
        <taxon>Bacilli</taxon>
        <taxon>Lactobacillales</taxon>
        <taxon>Streptococcaceae</taxon>
        <taxon>Lactococcus</taxon>
    </lineage>
</organism>
<dbReference type="AlphaFoldDB" id="A0AAX4A4B4"/>
<evidence type="ECO:0000313" key="1">
    <source>
        <dbReference type="EMBL" id="WMX69957.1"/>
    </source>
</evidence>
<dbReference type="InterPro" id="IPR008822">
    <property type="entry name" value="Endonuclease_RusA-like"/>
</dbReference>
<dbReference type="InterPro" id="IPR036614">
    <property type="entry name" value="RusA-like_sf"/>
</dbReference>
<dbReference type="GO" id="GO:0006310">
    <property type="term" value="P:DNA recombination"/>
    <property type="evidence" value="ECO:0007669"/>
    <property type="project" value="InterPro"/>
</dbReference>
<reference evidence="1" key="1">
    <citation type="journal article" date="2022" name="Microbiol. Spectr.">
        <title>Optimizing Conditions in the Acid Tolerance Test for Potential Probiotics Using Response Surface Methodology.</title>
        <authorList>
            <person name="Ko H.I."/>
            <person name="Jeong C.H."/>
            <person name="Hong S.W."/>
            <person name="Eun J.B."/>
            <person name="Kim T.W."/>
        </authorList>
    </citation>
    <scope>NUCLEOTIDE SEQUENCE</scope>
    <source>
        <strain evidence="1">KCKM 0438</strain>
    </source>
</reference>
<sequence length="139" mass="16051">MKFEIAMEPMASPRPRFSSKGGFVKAYMPKEYMAWKAQLLFKWKLLKLKQEVSGKPLFVKLGFYLEPPIALSKVKKNQAALEAETIPVVKKPDIDNLQKSVLDALNKHAWPDDNQISDIYAKKRYSLRPRIEIEVTEVE</sequence>